<dbReference type="InterPro" id="IPR036390">
    <property type="entry name" value="WH_DNA-bd_sf"/>
</dbReference>
<dbReference type="PANTHER" id="PTHR43537">
    <property type="entry name" value="TRANSCRIPTIONAL REGULATOR, GNTR FAMILY"/>
    <property type="match status" value="1"/>
</dbReference>
<keyword evidence="2" id="KW-0238">DNA-binding</keyword>
<evidence type="ECO:0000259" key="4">
    <source>
        <dbReference type="PROSITE" id="PS50949"/>
    </source>
</evidence>
<accession>A0ABP4RW96</accession>
<evidence type="ECO:0000256" key="3">
    <source>
        <dbReference type="ARBA" id="ARBA00023163"/>
    </source>
</evidence>
<keyword evidence="6" id="KW-1185">Reference proteome</keyword>
<dbReference type="Pfam" id="PF07729">
    <property type="entry name" value="FCD"/>
    <property type="match status" value="1"/>
</dbReference>
<evidence type="ECO:0000256" key="2">
    <source>
        <dbReference type="ARBA" id="ARBA00023125"/>
    </source>
</evidence>
<dbReference type="SMART" id="SM00895">
    <property type="entry name" value="FCD"/>
    <property type="match status" value="1"/>
</dbReference>
<name>A0ABP4RW96_9ACTN</name>
<dbReference type="Proteomes" id="UP001501319">
    <property type="component" value="Unassembled WGS sequence"/>
</dbReference>
<protein>
    <submittedName>
        <fullName evidence="5">GntR family transcriptional regulator</fullName>
    </submittedName>
</protein>
<evidence type="ECO:0000313" key="6">
    <source>
        <dbReference type="Proteomes" id="UP001501319"/>
    </source>
</evidence>
<keyword evidence="3" id="KW-0804">Transcription</keyword>
<sequence length="211" mass="23539">MTEQAMAPAGDRAYRHTKELILSGELAGGQLLSEGEIAGRLDISRTPVREAFLRLEAEEFLRLIPKRGAIVVPVPPGEAEDVLDLREALETAAVRRLARDERLLADAEPRLRKALQRQTASAERQDAEAFAAADDAFHTGIVEAAGNRLATKFYASLGDRQRRMSLGVLRPKAQQLDVVLREHGQLLDRILARDPEDFSRSLSEHLDRHHR</sequence>
<proteinExistence type="predicted"/>
<dbReference type="InterPro" id="IPR011711">
    <property type="entry name" value="GntR_C"/>
</dbReference>
<gene>
    <name evidence="5" type="ORF">GCM10009744_64450</name>
</gene>
<dbReference type="InterPro" id="IPR000524">
    <property type="entry name" value="Tscrpt_reg_HTH_GntR"/>
</dbReference>
<dbReference type="InterPro" id="IPR008920">
    <property type="entry name" value="TF_FadR/GntR_C"/>
</dbReference>
<dbReference type="SUPFAM" id="SSF46785">
    <property type="entry name" value="Winged helix' DNA-binding domain"/>
    <property type="match status" value="1"/>
</dbReference>
<dbReference type="InterPro" id="IPR036388">
    <property type="entry name" value="WH-like_DNA-bd_sf"/>
</dbReference>
<evidence type="ECO:0000313" key="5">
    <source>
        <dbReference type="EMBL" id="GAA1661821.1"/>
    </source>
</evidence>
<organism evidence="5 6">
    <name type="scientific">Kribbella alba</name>
    <dbReference type="NCBI Taxonomy" id="190197"/>
    <lineage>
        <taxon>Bacteria</taxon>
        <taxon>Bacillati</taxon>
        <taxon>Actinomycetota</taxon>
        <taxon>Actinomycetes</taxon>
        <taxon>Propionibacteriales</taxon>
        <taxon>Kribbellaceae</taxon>
        <taxon>Kribbella</taxon>
    </lineage>
</organism>
<dbReference type="Pfam" id="PF00392">
    <property type="entry name" value="GntR"/>
    <property type="match status" value="1"/>
</dbReference>
<dbReference type="SMART" id="SM00345">
    <property type="entry name" value="HTH_GNTR"/>
    <property type="match status" value="1"/>
</dbReference>
<comment type="caution">
    <text evidence="5">The sequence shown here is derived from an EMBL/GenBank/DDBJ whole genome shotgun (WGS) entry which is preliminary data.</text>
</comment>
<dbReference type="Gene3D" id="1.10.10.10">
    <property type="entry name" value="Winged helix-like DNA-binding domain superfamily/Winged helix DNA-binding domain"/>
    <property type="match status" value="1"/>
</dbReference>
<dbReference type="EMBL" id="BAAANE010000017">
    <property type="protein sequence ID" value="GAA1661821.1"/>
    <property type="molecule type" value="Genomic_DNA"/>
</dbReference>
<feature type="domain" description="HTH gntR-type" evidence="4">
    <location>
        <begin position="7"/>
        <end position="74"/>
    </location>
</feature>
<dbReference type="SUPFAM" id="SSF48008">
    <property type="entry name" value="GntR ligand-binding domain-like"/>
    <property type="match status" value="1"/>
</dbReference>
<evidence type="ECO:0000256" key="1">
    <source>
        <dbReference type="ARBA" id="ARBA00023015"/>
    </source>
</evidence>
<dbReference type="Gene3D" id="1.20.120.530">
    <property type="entry name" value="GntR ligand-binding domain-like"/>
    <property type="match status" value="1"/>
</dbReference>
<dbReference type="RefSeq" id="WP_344116729.1">
    <property type="nucleotide sequence ID" value="NZ_BAAANE010000017.1"/>
</dbReference>
<dbReference type="PROSITE" id="PS50949">
    <property type="entry name" value="HTH_GNTR"/>
    <property type="match status" value="1"/>
</dbReference>
<reference evidence="6" key="1">
    <citation type="journal article" date="2019" name="Int. J. Syst. Evol. Microbiol.">
        <title>The Global Catalogue of Microorganisms (GCM) 10K type strain sequencing project: providing services to taxonomists for standard genome sequencing and annotation.</title>
        <authorList>
            <consortium name="The Broad Institute Genomics Platform"/>
            <consortium name="The Broad Institute Genome Sequencing Center for Infectious Disease"/>
            <person name="Wu L."/>
            <person name="Ma J."/>
        </authorList>
    </citation>
    <scope>NUCLEOTIDE SEQUENCE [LARGE SCALE GENOMIC DNA]</scope>
    <source>
        <strain evidence="6">JCM 14306</strain>
    </source>
</reference>
<keyword evidence="1" id="KW-0805">Transcription regulation</keyword>
<dbReference type="PANTHER" id="PTHR43537:SF24">
    <property type="entry name" value="GLUCONATE OPERON TRANSCRIPTIONAL REPRESSOR"/>
    <property type="match status" value="1"/>
</dbReference>